<protein>
    <submittedName>
        <fullName evidence="1">IS4 family transposase</fullName>
    </submittedName>
</protein>
<evidence type="ECO:0000313" key="1">
    <source>
        <dbReference type="EMBL" id="PIW95926.1"/>
    </source>
</evidence>
<gene>
    <name evidence="1" type="ORF">COZ84_00915</name>
</gene>
<name>A0A2M7IM60_9BACT</name>
<feature type="non-terminal residue" evidence="1">
    <location>
        <position position="1"/>
    </location>
</feature>
<organism evidence="1 2">
    <name type="scientific">Candidatus Kuenenbacteria bacterium CG_4_8_14_3_um_filter_39_15</name>
    <dbReference type="NCBI Taxonomy" id="1974615"/>
    <lineage>
        <taxon>Bacteria</taxon>
        <taxon>Candidatus Kueneniibacteriota</taxon>
    </lineage>
</organism>
<dbReference type="Proteomes" id="UP000229931">
    <property type="component" value="Unassembled WGS sequence"/>
</dbReference>
<reference evidence="2" key="1">
    <citation type="submission" date="2017-09" db="EMBL/GenBank/DDBJ databases">
        <title>Depth-based differentiation of microbial function through sediment-hosted aquifers and enrichment of novel symbionts in the deep terrestrial subsurface.</title>
        <authorList>
            <person name="Probst A.J."/>
            <person name="Ladd B."/>
            <person name="Jarett J.K."/>
            <person name="Geller-Mcgrath D.E."/>
            <person name="Sieber C.M.K."/>
            <person name="Emerson J.B."/>
            <person name="Anantharaman K."/>
            <person name="Thomas B.C."/>
            <person name="Malmstrom R."/>
            <person name="Stieglmeier M."/>
            <person name="Klingl A."/>
            <person name="Woyke T."/>
            <person name="Ryan C.M."/>
            <person name="Banfield J.F."/>
        </authorList>
    </citation>
    <scope>NUCLEOTIDE SEQUENCE [LARGE SCALE GENOMIC DNA]</scope>
</reference>
<sequence length="67" mass="7854">DVNILDMIEIEVGAYYIMDRGYVDFERLYQVNLAPAFFIIRSKKSLSFIRLYSSKVDKNVGIRCDQI</sequence>
<accession>A0A2M7IM60</accession>
<dbReference type="AlphaFoldDB" id="A0A2M7IM60"/>
<proteinExistence type="predicted"/>
<dbReference type="EMBL" id="PFHP01000016">
    <property type="protein sequence ID" value="PIW95926.1"/>
    <property type="molecule type" value="Genomic_DNA"/>
</dbReference>
<comment type="caution">
    <text evidence="1">The sequence shown here is derived from an EMBL/GenBank/DDBJ whole genome shotgun (WGS) entry which is preliminary data.</text>
</comment>
<evidence type="ECO:0000313" key="2">
    <source>
        <dbReference type="Proteomes" id="UP000229931"/>
    </source>
</evidence>
<feature type="non-terminal residue" evidence="1">
    <location>
        <position position="67"/>
    </location>
</feature>